<reference evidence="1" key="1">
    <citation type="journal article" date="2012" name="PLoS Genet.">
        <title>Comparative analysis of the genomes of two field isolates of the rice blast fungus Magnaporthe oryzae.</title>
        <authorList>
            <person name="Xue M."/>
            <person name="Yang J."/>
            <person name="Li Z."/>
            <person name="Hu S."/>
            <person name="Yao N."/>
            <person name="Dean R.A."/>
            <person name="Zhao W."/>
            <person name="Shen M."/>
            <person name="Zhang H."/>
            <person name="Li C."/>
            <person name="Liu L."/>
            <person name="Cao L."/>
            <person name="Xu X."/>
            <person name="Xing Y."/>
            <person name="Hsiang T."/>
            <person name="Zhang Z."/>
            <person name="Xu J.R."/>
            <person name="Peng Y.L."/>
        </authorList>
    </citation>
    <scope>NUCLEOTIDE SEQUENCE</scope>
    <source>
        <strain evidence="1">Y34</strain>
    </source>
</reference>
<sequence length="268" mass="30630">MPYGFREITPLYQGYDDPYGATWDTTFDAEKYFEDFLVPTRRVQASHRTQKTVPWRERNERFPGHDWYEERLKMIRLEESRISGGDGMEPPVKALSELRDEFPFQDARQQDYSLPLEHIFTQFTQTVTRRHKSLAVLRIVENSSGQRLDHLSSCVSNYTSPDRCPSYTLRTSNGVESTLVLKEFPYRPLPGLDFRDGGTFLVPRGKLLDIIGAVGPTLPNKPTFMPGIAGIADVLRAWESLVVTVADGFDGRVSDTYKPKQPGETKFL</sequence>
<dbReference type="AlphaFoldDB" id="A0AA97P2D1"/>
<organism evidence="1">
    <name type="scientific">Pyricularia oryzae (strain Y34)</name>
    <name type="common">Rice blast fungus</name>
    <name type="synonym">Magnaporthe oryzae</name>
    <dbReference type="NCBI Taxonomy" id="1143189"/>
    <lineage>
        <taxon>Eukaryota</taxon>
        <taxon>Fungi</taxon>
        <taxon>Dikarya</taxon>
        <taxon>Ascomycota</taxon>
        <taxon>Pezizomycotina</taxon>
        <taxon>Sordariomycetes</taxon>
        <taxon>Sordariomycetidae</taxon>
        <taxon>Magnaporthales</taxon>
        <taxon>Pyriculariaceae</taxon>
        <taxon>Pyricularia</taxon>
    </lineage>
</organism>
<accession>A0AA97P2D1</accession>
<proteinExistence type="predicted"/>
<dbReference type="EMBL" id="JH792985">
    <property type="protein sequence ID" value="ELQ40698.1"/>
    <property type="molecule type" value="Genomic_DNA"/>
</dbReference>
<protein>
    <submittedName>
        <fullName evidence="1">Uncharacterized protein</fullName>
    </submittedName>
</protein>
<name>A0AA97P2D1_PYRO3</name>
<dbReference type="Proteomes" id="UP000011086">
    <property type="component" value="Unassembled WGS sequence"/>
</dbReference>
<evidence type="ECO:0000313" key="1">
    <source>
        <dbReference type="EMBL" id="ELQ40698.1"/>
    </source>
</evidence>
<gene>
    <name evidence="1" type="ORF">OOU_Y34scaffold00378g10</name>
</gene>